<sequence>MITDLLKKIKRKLWNIVIKKTKKCNWYPSIYKAYWFTKLKHKPKHNGVVQYFTAIPNPGAGIGHQMANWIAGYWFAQKFGLRFAHTPFPMGQWDAFLGLGQDEVPVATLVNEHGYKKVRIPLFDENKEAEIVQIKKIFEAYRAQKVVFVAEQDQFYYKQFEVREALQQKFYNALSRKTDALVFDPHYYNIAIHVRRGDITIGQLNKNPNLLMRWQDNDYFINTLSKVVANVKTDKPIKIYLYSQGKRADFSEFEQFENLEYCLDMGARDSFLHMVYADMLITSKSSFSYKAALLSRGMVISPENFWHGYPKSDRWILATEAGDFNADILKA</sequence>
<dbReference type="EMBL" id="WKJH01000002">
    <property type="protein sequence ID" value="MRX63337.1"/>
    <property type="molecule type" value="Genomic_DNA"/>
</dbReference>
<organism evidence="1 2">
    <name type="scientific">Maribacter luteus</name>
    <dbReference type="NCBI Taxonomy" id="2594478"/>
    <lineage>
        <taxon>Bacteria</taxon>
        <taxon>Pseudomonadati</taxon>
        <taxon>Bacteroidota</taxon>
        <taxon>Flavobacteriia</taxon>
        <taxon>Flavobacteriales</taxon>
        <taxon>Flavobacteriaceae</taxon>
        <taxon>Maribacter</taxon>
    </lineage>
</organism>
<accession>A0A6I2MKN2</accession>
<comment type="caution">
    <text evidence="1">The sequence shown here is derived from an EMBL/GenBank/DDBJ whole genome shotgun (WGS) entry which is preliminary data.</text>
</comment>
<dbReference type="OrthoDB" id="2039912at2"/>
<dbReference type="AlphaFoldDB" id="A0A6I2MKN2"/>
<protein>
    <submittedName>
        <fullName evidence="1">Uncharacterized protein</fullName>
    </submittedName>
</protein>
<reference evidence="1 2" key="1">
    <citation type="submission" date="2019-11" db="EMBL/GenBank/DDBJ databases">
        <title>Maribacter lutea sp. nov., a marine bacterium isolated from intertidal sand.</title>
        <authorList>
            <person name="Liu A."/>
        </authorList>
    </citation>
    <scope>NUCLEOTIDE SEQUENCE [LARGE SCALE GENOMIC DNA]</scope>
    <source>
        <strain evidence="1 2">RZ05</strain>
    </source>
</reference>
<dbReference type="Proteomes" id="UP000443153">
    <property type="component" value="Unassembled WGS sequence"/>
</dbReference>
<keyword evidence="2" id="KW-1185">Reference proteome</keyword>
<gene>
    <name evidence="1" type="ORF">GJ691_04055</name>
</gene>
<proteinExistence type="predicted"/>
<evidence type="ECO:0000313" key="1">
    <source>
        <dbReference type="EMBL" id="MRX63337.1"/>
    </source>
</evidence>
<name>A0A6I2MKN2_9FLAO</name>
<evidence type="ECO:0000313" key="2">
    <source>
        <dbReference type="Proteomes" id="UP000443153"/>
    </source>
</evidence>
<dbReference type="RefSeq" id="WP_154364031.1">
    <property type="nucleotide sequence ID" value="NZ_WKJH01000002.1"/>
</dbReference>